<dbReference type="eggNOG" id="COG1161">
    <property type="taxonomic scope" value="Bacteria"/>
</dbReference>
<dbReference type="FunFam" id="3.40.50.300:FF:000590">
    <property type="entry name" value="Ribosome biogenesis GTPase A"/>
    <property type="match status" value="1"/>
</dbReference>
<feature type="coiled-coil region" evidence="5">
    <location>
        <begin position="276"/>
        <end position="303"/>
    </location>
</feature>
<dbReference type="InterPro" id="IPR019991">
    <property type="entry name" value="GTP-bd_ribosome_bgen"/>
</dbReference>
<proteinExistence type="inferred from homology"/>
<gene>
    <name evidence="7" type="ORF">GB2207_10236</name>
</gene>
<dbReference type="PANTHER" id="PTHR45782">
    <property type="entry name" value="MITOCHONDRIAL RIBOSOME-ASSOCIATED GTPASE 1"/>
    <property type="match status" value="1"/>
</dbReference>
<dbReference type="GO" id="GO:0006412">
    <property type="term" value="P:translation"/>
    <property type="evidence" value="ECO:0007669"/>
    <property type="project" value="TreeGrafter"/>
</dbReference>
<dbReference type="InterPro" id="IPR016478">
    <property type="entry name" value="GTPase_MTG1"/>
</dbReference>
<dbReference type="GO" id="GO:0005525">
    <property type="term" value="F:GTP binding"/>
    <property type="evidence" value="ECO:0007669"/>
    <property type="project" value="UniProtKB-KW"/>
</dbReference>
<feature type="binding site" evidence="4">
    <location>
        <begin position="113"/>
        <end position="118"/>
    </location>
    <ligand>
        <name>GTP</name>
        <dbReference type="ChEBI" id="CHEBI:37565"/>
    </ligand>
</feature>
<dbReference type="AlphaFoldDB" id="Q1YU76"/>
<dbReference type="PROSITE" id="PS51721">
    <property type="entry name" value="G_CP"/>
    <property type="match status" value="1"/>
</dbReference>
<dbReference type="PANTHER" id="PTHR45782:SF4">
    <property type="entry name" value="MITOCHONDRIAL RIBOSOME-ASSOCIATED GTPASE 1"/>
    <property type="match status" value="1"/>
</dbReference>
<dbReference type="Proteomes" id="UP000005555">
    <property type="component" value="Unassembled WGS sequence"/>
</dbReference>
<evidence type="ECO:0000256" key="3">
    <source>
        <dbReference type="PIRNR" id="PIRNR006230"/>
    </source>
</evidence>
<dbReference type="Pfam" id="PF01926">
    <property type="entry name" value="MMR_HSR1"/>
    <property type="match status" value="1"/>
</dbReference>
<evidence type="ECO:0000256" key="1">
    <source>
        <dbReference type="ARBA" id="ARBA00022741"/>
    </source>
</evidence>
<protein>
    <recommendedName>
        <fullName evidence="3">Ribosome biogenesis GTPase A</fullName>
    </recommendedName>
</protein>
<evidence type="ECO:0000256" key="4">
    <source>
        <dbReference type="PIRSR" id="PIRSR006230-1"/>
    </source>
</evidence>
<keyword evidence="1 3" id="KW-0547">Nucleotide-binding</keyword>
<dbReference type="Gene3D" id="3.40.50.300">
    <property type="entry name" value="P-loop containing nucleotide triphosphate hydrolases"/>
    <property type="match status" value="1"/>
</dbReference>
<dbReference type="Gene3D" id="1.10.1580.10">
    <property type="match status" value="1"/>
</dbReference>
<evidence type="ECO:0000259" key="6">
    <source>
        <dbReference type="PROSITE" id="PS51721"/>
    </source>
</evidence>
<organism evidence="7 8">
    <name type="scientific">gamma proteobacterium HTCC2207</name>
    <dbReference type="NCBI Taxonomy" id="314287"/>
    <lineage>
        <taxon>Bacteria</taxon>
        <taxon>Pseudomonadati</taxon>
        <taxon>Pseudomonadota</taxon>
        <taxon>Gammaproteobacteria</taxon>
        <taxon>Cellvibrionales</taxon>
        <taxon>Porticoccaceae</taxon>
        <taxon>SAR92 clade</taxon>
    </lineage>
</organism>
<dbReference type="GO" id="GO:0005737">
    <property type="term" value="C:cytoplasm"/>
    <property type="evidence" value="ECO:0007669"/>
    <property type="project" value="UniProtKB-SubCell"/>
</dbReference>
<dbReference type="InterPro" id="IPR006073">
    <property type="entry name" value="GTP-bd"/>
</dbReference>
<keyword evidence="3" id="KW-0963">Cytoplasm</keyword>
<feature type="domain" description="CP-type G" evidence="6">
    <location>
        <begin position="5"/>
        <end position="161"/>
    </location>
</feature>
<comment type="caution">
    <text evidence="7">The sequence shown here is derived from an EMBL/GenBank/DDBJ whole genome shotgun (WGS) entry which is preliminary data.</text>
</comment>
<comment type="similarity">
    <text evidence="3">Belongs to the TRAFAC class YlqF/YawG GTPase family. MTG1 subfamily.</text>
</comment>
<dbReference type="GO" id="GO:0003924">
    <property type="term" value="F:GTPase activity"/>
    <property type="evidence" value="ECO:0007669"/>
    <property type="project" value="TreeGrafter"/>
</dbReference>
<keyword evidence="2 3" id="KW-0342">GTP-binding</keyword>
<name>Q1YU76_9GAMM</name>
<evidence type="ECO:0000313" key="7">
    <source>
        <dbReference type="EMBL" id="EAS48182.1"/>
    </source>
</evidence>
<dbReference type="InterPro" id="IPR027417">
    <property type="entry name" value="P-loop_NTPase"/>
</dbReference>
<dbReference type="PRINTS" id="PR00326">
    <property type="entry name" value="GTP1OBG"/>
</dbReference>
<keyword evidence="5" id="KW-0175">Coiled coil</keyword>
<dbReference type="EMBL" id="AAPI01000001">
    <property type="protein sequence ID" value="EAS48182.1"/>
    <property type="molecule type" value="Genomic_DNA"/>
</dbReference>
<dbReference type="PIRSF" id="PIRSF006230">
    <property type="entry name" value="MG442"/>
    <property type="match status" value="1"/>
</dbReference>
<comment type="function">
    <text evidence="3">Required for a late step of 50S ribosomal subunit assembly. Has GTPase activity.</text>
</comment>
<accession>Q1YU76</accession>
<dbReference type="CDD" id="cd01856">
    <property type="entry name" value="YlqF"/>
    <property type="match status" value="1"/>
</dbReference>
<evidence type="ECO:0000256" key="2">
    <source>
        <dbReference type="ARBA" id="ARBA00023134"/>
    </source>
</evidence>
<dbReference type="NCBIfam" id="TIGR03596">
    <property type="entry name" value="GTPase_YlqF"/>
    <property type="match status" value="1"/>
</dbReference>
<dbReference type="SUPFAM" id="SSF52540">
    <property type="entry name" value="P-loop containing nucleoside triphosphate hydrolases"/>
    <property type="match status" value="1"/>
</dbReference>
<comment type="subcellular location">
    <subcellularLocation>
        <location evidence="3">Cytoplasm</location>
    </subcellularLocation>
</comment>
<evidence type="ECO:0000256" key="5">
    <source>
        <dbReference type="SAM" id="Coils"/>
    </source>
</evidence>
<keyword evidence="8" id="KW-1185">Reference proteome</keyword>
<evidence type="ECO:0000313" key="8">
    <source>
        <dbReference type="Proteomes" id="UP000005555"/>
    </source>
</evidence>
<feature type="binding site" evidence="4">
    <location>
        <begin position="49"/>
        <end position="52"/>
    </location>
    <ligand>
        <name>GTP</name>
        <dbReference type="ChEBI" id="CHEBI:37565"/>
    </ligand>
</feature>
<dbReference type="STRING" id="314287.GB2207_10236"/>
<sequence>MRKASNEMIESLPLVNLVIEVLDARIPFSSSNPFIQDLVTEKPSIKILNKCDLADPEITQVWQDYYEQQDNTKTMALDLQHFDPSKQVIDLINKLCPQKEGRNTLVMVTGIPNVGKSSLINSLAGRHIAKTGNEPAVTKGQQKINLRNGIMLLDTPGILWPKIENPNGSYRLATTGAIKNTAVSYEDVAFFAADFLLEKYPELLQKRFKFETLPHSEIELLEIIGAQRGCLRGGGQVDLERVSTIFVNELRAGTLGNITFETPAVIDLEMKQVEVLRAEKEEREKLRLEKVAARRRKAKANRR</sequence>
<feature type="binding site" evidence="4">
    <location>
        <position position="157"/>
    </location>
    <ligand>
        <name>GTP</name>
        <dbReference type="ChEBI" id="CHEBI:37565"/>
    </ligand>
</feature>
<reference evidence="7 8" key="1">
    <citation type="submission" date="2006-03" db="EMBL/GenBank/DDBJ databases">
        <authorList>
            <person name="Giovannoni S.J."/>
            <person name="Cho J.-C."/>
            <person name="Ferriera S."/>
            <person name="Johnson J."/>
            <person name="Kravitz S."/>
            <person name="Halpern A."/>
            <person name="Remington K."/>
            <person name="Beeson K."/>
            <person name="Tran B."/>
            <person name="Rogers Y.-H."/>
            <person name="Friedman R."/>
            <person name="Venter J.C."/>
        </authorList>
    </citation>
    <scope>NUCLEOTIDE SEQUENCE [LARGE SCALE GENOMIC DNA]</scope>
    <source>
        <strain evidence="7 8">HTCC2207</strain>
    </source>
</reference>
<dbReference type="InterPro" id="IPR023179">
    <property type="entry name" value="GTP-bd_ortho_bundle_sf"/>
</dbReference>
<dbReference type="HOGENOM" id="CLU_011106_1_0_6"/>
<dbReference type="InterPro" id="IPR030378">
    <property type="entry name" value="G_CP_dom"/>
</dbReference>